<dbReference type="PANTHER" id="PTHR22420:SF5">
    <property type="entry name" value="PROTEIN FAM81B"/>
    <property type="match status" value="1"/>
</dbReference>
<gene>
    <name evidence="5 6" type="primary">fam81b</name>
</gene>
<evidence type="ECO:0000256" key="1">
    <source>
        <dbReference type="ARBA" id="ARBA00023054"/>
    </source>
</evidence>
<evidence type="ECO:0000256" key="3">
    <source>
        <dbReference type="SAM" id="Coils"/>
    </source>
</evidence>
<name>A0A8J1IWW9_XENTR</name>
<feature type="coiled-coil region" evidence="3">
    <location>
        <begin position="139"/>
        <end position="173"/>
    </location>
</feature>
<dbReference type="Proteomes" id="UP000008143">
    <property type="component" value="Chromosome 1"/>
</dbReference>
<protein>
    <submittedName>
        <fullName evidence="5">Protein FAM81B isoform X1</fullName>
    </submittedName>
</protein>
<organism evidence="4 5">
    <name type="scientific">Xenopus tropicalis</name>
    <name type="common">Western clawed frog</name>
    <name type="synonym">Silurana tropicalis</name>
    <dbReference type="NCBI Taxonomy" id="8364"/>
    <lineage>
        <taxon>Eukaryota</taxon>
        <taxon>Metazoa</taxon>
        <taxon>Chordata</taxon>
        <taxon>Craniata</taxon>
        <taxon>Vertebrata</taxon>
        <taxon>Euteleostomi</taxon>
        <taxon>Amphibia</taxon>
        <taxon>Batrachia</taxon>
        <taxon>Anura</taxon>
        <taxon>Pipoidea</taxon>
        <taxon>Pipidae</taxon>
        <taxon>Xenopodinae</taxon>
        <taxon>Xenopus</taxon>
        <taxon>Silurana</taxon>
    </lineage>
</organism>
<dbReference type="AGR" id="Xenbase:XB-GENE-6042474"/>
<dbReference type="InterPro" id="IPR029619">
    <property type="entry name" value="FAM81"/>
</dbReference>
<keyword evidence="1 3" id="KW-0175">Coiled coil</keyword>
<dbReference type="RefSeq" id="XP_031749265.1">
    <property type="nucleotide sequence ID" value="XM_031893405.1"/>
</dbReference>
<evidence type="ECO:0000313" key="6">
    <source>
        <dbReference type="Xenbase" id="XB-GENE-6042474"/>
    </source>
</evidence>
<dbReference type="Gene3D" id="1.10.287.1490">
    <property type="match status" value="1"/>
</dbReference>
<dbReference type="OrthoDB" id="10014002at2759"/>
<feature type="coiled-coil region" evidence="3">
    <location>
        <begin position="300"/>
        <end position="366"/>
    </location>
</feature>
<sequence length="385" mass="44405">MSRENSVQLVPYSDRGQPFLPAIHMNRVDGLEGRLFNQEKTTNILLNQAFKLKDDVSSLRGLHGSHWDTVAQRLLENHMQTMAQIVKQLSKDIETLENQIRDRDQVSTGTSYAVQNLDKRHLYGIGDLRGRVARCDASIAKLSGDLANTKHELQAQEKEIRSINASLETHMKESDFKVCVWLECLPTAMKLYHPKVMQLLGKMEASISEQNNKVKSAQGEQHHEIQLLDFKLGGLLNDIQGQIQNHRRWTESQIQKSSQEQAHSLEQLLGAIQQKMDISEKRLQDNIQHLTIKVDKTVETQRLETKLNKLKHAEDKINARMNAIETEIWDELENMKSEYRAGFQSIQESLNSLQQIQETKVNLETKKVHRDIKQLRRKIVELKDI</sequence>
<dbReference type="AlphaFoldDB" id="A0A8J1IWW9"/>
<dbReference type="GeneID" id="100498576"/>
<dbReference type="PANTHER" id="PTHR22420">
    <property type="entry name" value="PROTEIN FAM81A"/>
    <property type="match status" value="1"/>
</dbReference>
<dbReference type="Xenbase" id="XB-GENE-6042474">
    <property type="gene designation" value="fam81b"/>
</dbReference>
<keyword evidence="4" id="KW-1185">Reference proteome</keyword>
<accession>A0A8J1IWW9</accession>
<dbReference type="KEGG" id="xtr:100498576"/>
<proteinExistence type="inferred from homology"/>
<evidence type="ECO:0000313" key="5">
    <source>
        <dbReference type="RefSeq" id="XP_031749265.1"/>
    </source>
</evidence>
<comment type="similarity">
    <text evidence="2">Belongs to the FAM81 family.</text>
</comment>
<evidence type="ECO:0000256" key="2">
    <source>
        <dbReference type="ARBA" id="ARBA00046344"/>
    </source>
</evidence>
<reference evidence="5" key="1">
    <citation type="submission" date="2025-08" db="UniProtKB">
        <authorList>
            <consortium name="RefSeq"/>
        </authorList>
    </citation>
    <scope>IDENTIFICATION</scope>
    <source>
        <strain evidence="5">Nigerian</strain>
        <tissue evidence="5">Liver and blood</tissue>
    </source>
</reference>
<dbReference type="OMA" id="NHQKWTE"/>
<dbReference type="CTD" id="153643"/>
<evidence type="ECO:0000313" key="4">
    <source>
        <dbReference type="Proteomes" id="UP000008143"/>
    </source>
</evidence>
<feature type="coiled-coil region" evidence="3">
    <location>
        <begin position="79"/>
        <end position="106"/>
    </location>
</feature>